<proteinExistence type="predicted"/>
<evidence type="ECO:0000313" key="1">
    <source>
        <dbReference type="EMBL" id="TMQ75892.1"/>
    </source>
</evidence>
<accession>A0A5S4EKK7</accession>
<evidence type="ECO:0000313" key="2">
    <source>
        <dbReference type="Proteomes" id="UP000306324"/>
    </source>
</evidence>
<gene>
    <name evidence="1" type="ORF">ACCUM_0328</name>
</gene>
<dbReference type="EMBL" id="SWAD01000071">
    <property type="protein sequence ID" value="TMQ75892.1"/>
    <property type="molecule type" value="Genomic_DNA"/>
</dbReference>
<keyword evidence="2" id="KW-1185">Reference proteome</keyword>
<protein>
    <submittedName>
        <fullName evidence="1">Uncharacterized protein</fullName>
    </submittedName>
</protein>
<organism evidence="1 2">
    <name type="scientific">Candidatus Accumulibacter phosphatis</name>
    <dbReference type="NCBI Taxonomy" id="327160"/>
    <lineage>
        <taxon>Bacteria</taxon>
        <taxon>Pseudomonadati</taxon>
        <taxon>Pseudomonadota</taxon>
        <taxon>Betaproteobacteria</taxon>
        <taxon>Candidatus Accumulibacter</taxon>
    </lineage>
</organism>
<name>A0A5S4EKK7_9PROT</name>
<reference evidence="1 2" key="1">
    <citation type="submission" date="2019-04" db="EMBL/GenBank/DDBJ databases">
        <title>A novel phosphate-accumulating bacterium identified in bioreactor for phosphate removal from wastewater.</title>
        <authorList>
            <person name="Kotlyarov R.Y."/>
            <person name="Beletsky A.V."/>
            <person name="Kallistova A.Y."/>
            <person name="Dorofeev A.G."/>
            <person name="Nikolaev Y.Y."/>
            <person name="Pimenov N.V."/>
            <person name="Ravin N.V."/>
            <person name="Mardanov A.V."/>
        </authorList>
    </citation>
    <scope>NUCLEOTIDE SEQUENCE [LARGE SCALE GENOMIC DNA]</scope>
    <source>
        <strain evidence="1 2">Bin19</strain>
    </source>
</reference>
<sequence length="55" mass="5775">MSFSYSDRSFATPCLLSGGQGVGLKAVAAIACGRSGNSMMLSRVSSHRVSEVNRH</sequence>
<dbReference type="Proteomes" id="UP000306324">
    <property type="component" value="Unassembled WGS sequence"/>
</dbReference>
<comment type="caution">
    <text evidence="1">The sequence shown here is derived from an EMBL/GenBank/DDBJ whole genome shotgun (WGS) entry which is preliminary data.</text>
</comment>
<dbReference type="AlphaFoldDB" id="A0A5S4EKK7"/>